<dbReference type="STRING" id="1798496.A3C94_01160"/>
<dbReference type="EMBL" id="MFLJ01000009">
    <property type="protein sequence ID" value="OGG64845.1"/>
    <property type="molecule type" value="Genomic_DNA"/>
</dbReference>
<comment type="caution">
    <text evidence="1">The sequence shown here is derived from an EMBL/GenBank/DDBJ whole genome shotgun (WGS) entry which is preliminary data.</text>
</comment>
<name>A0A1F6DTS5_9BACT</name>
<reference evidence="1 2" key="1">
    <citation type="journal article" date="2016" name="Nat. Commun.">
        <title>Thousands of microbial genomes shed light on interconnected biogeochemical processes in an aquifer system.</title>
        <authorList>
            <person name="Anantharaman K."/>
            <person name="Brown C.T."/>
            <person name="Hug L.A."/>
            <person name="Sharon I."/>
            <person name="Castelle C.J."/>
            <person name="Probst A.J."/>
            <person name="Thomas B.C."/>
            <person name="Singh A."/>
            <person name="Wilkins M.J."/>
            <person name="Karaoz U."/>
            <person name="Brodie E.L."/>
            <person name="Williams K.H."/>
            <person name="Hubbard S.S."/>
            <person name="Banfield J.F."/>
        </authorList>
    </citation>
    <scope>NUCLEOTIDE SEQUENCE [LARGE SCALE GENOMIC DNA]</scope>
</reference>
<gene>
    <name evidence="1" type="ORF">A3C94_01160</name>
</gene>
<evidence type="ECO:0000313" key="1">
    <source>
        <dbReference type="EMBL" id="OGG64845.1"/>
    </source>
</evidence>
<organism evidence="1 2">
    <name type="scientific">Candidatus Kaiserbacteria bacterium RIFCSPHIGHO2_02_FULL_55_17</name>
    <dbReference type="NCBI Taxonomy" id="1798496"/>
    <lineage>
        <taxon>Bacteria</taxon>
        <taxon>Candidatus Kaiseribacteriota</taxon>
    </lineage>
</organism>
<dbReference type="AlphaFoldDB" id="A0A1F6DTS5"/>
<evidence type="ECO:0000313" key="2">
    <source>
        <dbReference type="Proteomes" id="UP000177232"/>
    </source>
</evidence>
<sequence length="92" mass="10624">MAVPTKIKLKDFFKAVQLIAVEKGITANPYKGSRGSAVCFRFFKKNEETPFYLFCYDEDLHSRVIYSDDLKKACKGLGINKKEFEGFVKKMR</sequence>
<dbReference type="Proteomes" id="UP000177232">
    <property type="component" value="Unassembled WGS sequence"/>
</dbReference>
<accession>A0A1F6DTS5</accession>
<protein>
    <submittedName>
        <fullName evidence="1">Uncharacterized protein</fullName>
    </submittedName>
</protein>
<proteinExistence type="predicted"/>